<dbReference type="Proteomes" id="UP000289691">
    <property type="component" value="Unassembled WGS sequence"/>
</dbReference>
<dbReference type="OrthoDB" id="379549at2157"/>
<evidence type="ECO:0000313" key="4">
    <source>
        <dbReference type="Proteomes" id="UP000289691"/>
    </source>
</evidence>
<reference evidence="3 4" key="1">
    <citation type="submission" date="2019-01" db="EMBL/GenBank/DDBJ databases">
        <title>Halorientalis sp. F13-25 a new haloarchaeum isolated from hypersaline water.</title>
        <authorList>
            <person name="Ana D.-V."/>
            <person name="Cristina S.-P."/>
            <person name="Antonio V."/>
        </authorList>
    </citation>
    <scope>NUCLEOTIDE SEQUENCE [LARGE SCALE GENOMIC DNA]</scope>
    <source>
        <strain evidence="3 4">F13-25</strain>
    </source>
</reference>
<keyword evidence="1" id="KW-1133">Transmembrane helix</keyword>
<keyword evidence="1" id="KW-0472">Membrane</keyword>
<dbReference type="AlphaFoldDB" id="A0A498KZV2"/>
<keyword evidence="4" id="KW-1185">Reference proteome</keyword>
<feature type="transmembrane region" description="Helical" evidence="1">
    <location>
        <begin position="54"/>
        <end position="72"/>
    </location>
</feature>
<feature type="domain" description="DUF6199" evidence="2">
    <location>
        <begin position="10"/>
        <end position="72"/>
    </location>
</feature>
<organism evidence="3 4">
    <name type="scientific">Halorientalis pallida</name>
    <dbReference type="NCBI Taxonomy" id="2479928"/>
    <lineage>
        <taxon>Archaea</taxon>
        <taxon>Methanobacteriati</taxon>
        <taxon>Methanobacteriota</taxon>
        <taxon>Stenosarchaea group</taxon>
        <taxon>Halobacteria</taxon>
        <taxon>Halobacteriales</taxon>
        <taxon>Haloarculaceae</taxon>
        <taxon>Halorientalis</taxon>
    </lineage>
</organism>
<gene>
    <name evidence="3" type="ORF">EAF64_01020</name>
</gene>
<proteinExistence type="predicted"/>
<sequence>MMVTRELLAAVLGVALGLGFLAFPQAVVRMYTAGWTGDRHGEYGEAGAPDTWQWIVRAVGVLLLVGGGYFAYTLV</sequence>
<comment type="caution">
    <text evidence="3">The sequence shown here is derived from an EMBL/GenBank/DDBJ whole genome shotgun (WGS) entry which is preliminary data.</text>
</comment>
<dbReference type="EMBL" id="RDFA01000001">
    <property type="protein sequence ID" value="RXK51256.1"/>
    <property type="molecule type" value="Genomic_DNA"/>
</dbReference>
<keyword evidence="1" id="KW-0812">Transmembrane</keyword>
<evidence type="ECO:0000259" key="2">
    <source>
        <dbReference type="Pfam" id="PF19701"/>
    </source>
</evidence>
<protein>
    <recommendedName>
        <fullName evidence="2">DUF6199 domain-containing protein</fullName>
    </recommendedName>
</protein>
<accession>A0A498KZV2</accession>
<name>A0A498KZV2_9EURY</name>
<dbReference type="InterPro" id="IPR045679">
    <property type="entry name" value="DUF6199"/>
</dbReference>
<evidence type="ECO:0000256" key="1">
    <source>
        <dbReference type="SAM" id="Phobius"/>
    </source>
</evidence>
<dbReference type="Pfam" id="PF19701">
    <property type="entry name" value="DUF6199"/>
    <property type="match status" value="1"/>
</dbReference>
<evidence type="ECO:0000313" key="3">
    <source>
        <dbReference type="EMBL" id="RXK51256.1"/>
    </source>
</evidence>